<reference evidence="4" key="3">
    <citation type="submission" date="2023-02" db="EMBL/GenBank/DDBJ databases">
        <authorList>
            <person name="Sun Q."/>
            <person name="Mori K."/>
        </authorList>
    </citation>
    <scope>NUCLEOTIDE SEQUENCE</scope>
    <source>
        <strain evidence="4">NBRC 113072</strain>
    </source>
</reference>
<evidence type="ECO:0000313" key="3">
    <source>
        <dbReference type="EMBL" id="GMA37981.1"/>
    </source>
</evidence>
<dbReference type="EMBL" id="BSUO01000003">
    <property type="protein sequence ID" value="GMA42512.1"/>
    <property type="molecule type" value="Genomic_DNA"/>
</dbReference>
<evidence type="ECO:0000256" key="1">
    <source>
        <dbReference type="SAM" id="Phobius"/>
    </source>
</evidence>
<dbReference type="Proteomes" id="UP001157126">
    <property type="component" value="Unassembled WGS sequence"/>
</dbReference>
<evidence type="ECO:0000313" key="4">
    <source>
        <dbReference type="EMBL" id="GMA42364.1"/>
    </source>
</evidence>
<organism evidence="4 6">
    <name type="scientific">Mobilicoccus caccae</name>
    <dbReference type="NCBI Taxonomy" id="1859295"/>
    <lineage>
        <taxon>Bacteria</taxon>
        <taxon>Bacillati</taxon>
        <taxon>Actinomycetota</taxon>
        <taxon>Actinomycetes</taxon>
        <taxon>Micrococcales</taxon>
        <taxon>Dermatophilaceae</taxon>
        <taxon>Mobilicoccus</taxon>
    </lineage>
</organism>
<keyword evidence="1" id="KW-0472">Membrane</keyword>
<keyword evidence="1" id="KW-0812">Transmembrane</keyword>
<keyword evidence="6" id="KW-1185">Reference proteome</keyword>
<proteinExistence type="predicted"/>
<reference evidence="4" key="1">
    <citation type="journal article" date="2014" name="Int. J. Syst. Evol. Microbiol.">
        <title>Complete genome of a new Firmicutes species belonging to the dominant human colonic microbiota ('Ruminococcus bicirculans') reveals two chromosomes and a selective capacity to utilize plant glucans.</title>
        <authorList>
            <consortium name="NISC Comparative Sequencing Program"/>
            <person name="Wegmann U."/>
            <person name="Louis P."/>
            <person name="Goesmann A."/>
            <person name="Henrissat B."/>
            <person name="Duncan S.H."/>
            <person name="Flint H.J."/>
        </authorList>
    </citation>
    <scope>NUCLEOTIDE SEQUENCE</scope>
    <source>
        <strain evidence="4">NBRC 113072</strain>
    </source>
</reference>
<feature type="domain" description="DUF1468" evidence="2">
    <location>
        <begin position="3"/>
        <end position="67"/>
    </location>
</feature>
<dbReference type="InterPro" id="IPR009936">
    <property type="entry name" value="DUF1468"/>
</dbReference>
<dbReference type="RefSeq" id="WP_284302038.1">
    <property type="nucleotide sequence ID" value="NZ_BSUO01000001.1"/>
</dbReference>
<gene>
    <name evidence="3" type="ORF">GCM10025883_00260</name>
    <name evidence="4" type="ORF">GCM10025883_44090</name>
    <name evidence="5" type="ORF">GCM10025883_45570</name>
</gene>
<evidence type="ECO:0000259" key="2">
    <source>
        <dbReference type="Pfam" id="PF07331"/>
    </source>
</evidence>
<comment type="caution">
    <text evidence="4">The sequence shown here is derived from an EMBL/GenBank/DDBJ whole genome shotgun (WGS) entry which is preliminary data.</text>
</comment>
<feature type="transmembrane region" description="Helical" evidence="1">
    <location>
        <begin position="44"/>
        <end position="64"/>
    </location>
</feature>
<protein>
    <recommendedName>
        <fullName evidence="2">DUF1468 domain-containing protein</fullName>
    </recommendedName>
</protein>
<dbReference type="Pfam" id="PF07331">
    <property type="entry name" value="TctB"/>
    <property type="match status" value="1"/>
</dbReference>
<feature type="transmembrane region" description="Helical" evidence="1">
    <location>
        <begin position="6"/>
        <end position="32"/>
    </location>
</feature>
<evidence type="ECO:0000313" key="6">
    <source>
        <dbReference type="Proteomes" id="UP001157126"/>
    </source>
</evidence>
<dbReference type="EMBL" id="BSUO01000001">
    <property type="protein sequence ID" value="GMA42364.1"/>
    <property type="molecule type" value="Genomic_DNA"/>
</dbReference>
<reference evidence="6" key="2">
    <citation type="journal article" date="2019" name="Int. J. Syst. Evol. Microbiol.">
        <title>The Global Catalogue of Microorganisms (GCM) 10K type strain sequencing project: providing services to taxonomists for standard genome sequencing and annotation.</title>
        <authorList>
            <consortium name="The Broad Institute Genomics Platform"/>
            <consortium name="The Broad Institute Genome Sequencing Center for Infectious Disease"/>
            <person name="Wu L."/>
            <person name="Ma J."/>
        </authorList>
    </citation>
    <scope>NUCLEOTIDE SEQUENCE [LARGE SCALE GENOMIC DNA]</scope>
    <source>
        <strain evidence="6">NBRC 113072</strain>
    </source>
</reference>
<accession>A0ABQ6IXW9</accession>
<dbReference type="EMBL" id="BSUO01000001">
    <property type="protein sequence ID" value="GMA37981.1"/>
    <property type="molecule type" value="Genomic_DNA"/>
</dbReference>
<keyword evidence="1" id="KW-1133">Transmembrane helix</keyword>
<name>A0ABQ6IXW9_9MICO</name>
<evidence type="ECO:0000313" key="5">
    <source>
        <dbReference type="EMBL" id="GMA42512.1"/>
    </source>
</evidence>
<sequence length="74" mass="7855">MAWCIGGFALFAATLELLGWILAAALLFWFVARGIGSRRPLFDISAALLLSSVIYLTFSVGLGLRLPSGVLGVI</sequence>